<dbReference type="InterPro" id="IPR007152">
    <property type="entry name" value="DUF354"/>
</dbReference>
<dbReference type="SUPFAM" id="SSF53756">
    <property type="entry name" value="UDP-Glycosyltransferase/glycogen phosphorylase"/>
    <property type="match status" value="1"/>
</dbReference>
<dbReference type="PIRSF" id="PIRSF005357">
    <property type="entry name" value="UCP005357"/>
    <property type="match status" value="1"/>
</dbReference>
<sequence length="349" mass="39710">MKIWFDLSNSPHINMFRAMIRDLQRQHEVIMTCRPLANTIELLEMHGLEHTVVGTHYGRSLSKKICGFPVRVFQLRRFLEDKQLDVAISQSSFHSPVVARLLGVRSVYLNDNEHAIGNIPAFAFADRIMVPEFVSTQSLDRQYANPAKVLRYPGVKEGIYLWEANARIEAARARRQAGGRRAVFVRPEPWTAQYYKGAHNFLDELLTGMRPAVSVTVLPRGAEQRDYYRGDRFRGIQVVDRPLGIEELAATCDLFIGAGGTMTREMAVLGIPTISVYQDELLDVDRYLLGQHAFLHHKALTAREALDYLDGAQRREPDRNLLHKGRQAYELIKATIVGHQSSIYRRGLA</sequence>
<dbReference type="RefSeq" id="WP_135188463.1">
    <property type="nucleotide sequence ID" value="NZ_SPUM01000026.1"/>
</dbReference>
<dbReference type="AlphaFoldDB" id="A0A4Y9T924"/>
<protein>
    <submittedName>
        <fullName evidence="1">DUF354 domain-containing protein</fullName>
    </submittedName>
</protein>
<accession>A0A4Y9T924</accession>
<dbReference type="Proteomes" id="UP000297258">
    <property type="component" value="Unassembled WGS sequence"/>
</dbReference>
<evidence type="ECO:0000313" key="1">
    <source>
        <dbReference type="EMBL" id="TFW34377.1"/>
    </source>
</evidence>
<dbReference type="OrthoDB" id="129163at2"/>
<proteinExistence type="predicted"/>
<name>A0A4Y9T924_9BURK</name>
<dbReference type="Gene3D" id="3.40.50.2000">
    <property type="entry name" value="Glycogen Phosphorylase B"/>
    <property type="match status" value="1"/>
</dbReference>
<dbReference type="Pfam" id="PF04007">
    <property type="entry name" value="DUF354"/>
    <property type="match status" value="1"/>
</dbReference>
<dbReference type="EMBL" id="SPUM01000026">
    <property type="protein sequence ID" value="TFW34377.1"/>
    <property type="molecule type" value="Genomic_DNA"/>
</dbReference>
<comment type="caution">
    <text evidence="1">The sequence shown here is derived from an EMBL/GenBank/DDBJ whole genome shotgun (WGS) entry which is preliminary data.</text>
</comment>
<evidence type="ECO:0000313" key="2">
    <source>
        <dbReference type="Proteomes" id="UP000297258"/>
    </source>
</evidence>
<gene>
    <name evidence="1" type="ORF">E4O92_04015</name>
</gene>
<keyword evidence="2" id="KW-1185">Reference proteome</keyword>
<dbReference type="PANTHER" id="PTHR39662:SF1">
    <property type="entry name" value="DUF354 DOMAIN-CONTAINING PROTEIN"/>
    <property type="match status" value="1"/>
</dbReference>
<dbReference type="PANTHER" id="PTHR39662">
    <property type="entry name" value="DUF354 DOMAIN-CONTAINING PROTEIN-RELATED"/>
    <property type="match status" value="1"/>
</dbReference>
<organism evidence="1 2">
    <name type="scientific">Massilia horti</name>
    <dbReference type="NCBI Taxonomy" id="2562153"/>
    <lineage>
        <taxon>Bacteria</taxon>
        <taxon>Pseudomonadati</taxon>
        <taxon>Pseudomonadota</taxon>
        <taxon>Betaproteobacteria</taxon>
        <taxon>Burkholderiales</taxon>
        <taxon>Oxalobacteraceae</taxon>
        <taxon>Telluria group</taxon>
        <taxon>Massilia</taxon>
    </lineage>
</organism>
<reference evidence="1 2" key="1">
    <citation type="submission" date="2019-03" db="EMBL/GenBank/DDBJ databases">
        <title>Draft genome of Massilia hortus sp. nov., a novel bacterial species of the Oxalobacteraceae family.</title>
        <authorList>
            <person name="Peta V."/>
            <person name="Raths R."/>
            <person name="Bucking H."/>
        </authorList>
    </citation>
    <scope>NUCLEOTIDE SEQUENCE [LARGE SCALE GENOMIC DNA]</scope>
    <source>
        <strain evidence="1 2">ONC3</strain>
    </source>
</reference>